<name>A0A0F7IK60_9CAUD</name>
<dbReference type="Gene3D" id="3.40.50.300">
    <property type="entry name" value="P-loop containing nucleotide triphosphate hydrolases"/>
    <property type="match status" value="1"/>
</dbReference>
<evidence type="ECO:0000313" key="2">
    <source>
        <dbReference type="Proteomes" id="UP000201918"/>
    </source>
</evidence>
<dbReference type="InterPro" id="IPR027417">
    <property type="entry name" value="P-loop_NTPase"/>
</dbReference>
<dbReference type="GeneID" id="26520539"/>
<accession>A0A0F7IK60</accession>
<protein>
    <recommendedName>
        <fullName evidence="3">Deoxynucleotide monophosphate kinase</fullName>
    </recommendedName>
</protein>
<keyword evidence="2" id="KW-1185">Reference proteome</keyword>
<dbReference type="Proteomes" id="UP000201918">
    <property type="component" value="Segment"/>
</dbReference>
<organism evidence="1 2">
    <name type="scientific">Delftia phage IME-DE1</name>
    <dbReference type="NCBI Taxonomy" id="1647385"/>
    <lineage>
        <taxon>Viruses</taxon>
        <taxon>Duplodnaviria</taxon>
        <taxon>Heunggongvirae</taxon>
        <taxon>Uroviricota</taxon>
        <taxon>Caudoviricetes</taxon>
        <taxon>Autographivirales</taxon>
        <taxon>Autotranscriptaviridae</taxon>
        <taxon>Piedvirus</taxon>
        <taxon>Piedvirus IMEDE1</taxon>
    </lineage>
</organism>
<reference evidence="1 2" key="1">
    <citation type="submission" date="2015-04" db="EMBL/GenBank/DDBJ databases">
        <title>Isolation and genomic analysis of Delftia bacteriophage IME-DE1.</title>
        <authorList>
            <person name="Kang H."/>
        </authorList>
    </citation>
    <scope>NUCLEOTIDE SEQUENCE [LARGE SCALE GENOMIC DNA]</scope>
</reference>
<proteinExistence type="predicted"/>
<evidence type="ECO:0008006" key="3">
    <source>
        <dbReference type="Google" id="ProtNLM"/>
    </source>
</evidence>
<dbReference type="KEGG" id="vg:26520539"/>
<dbReference type="SUPFAM" id="SSF52540">
    <property type="entry name" value="P-loop containing nucleoside triphosphate hydrolases"/>
    <property type="match status" value="1"/>
</dbReference>
<dbReference type="OrthoDB" id="9879at10239"/>
<dbReference type="EMBL" id="KR153873">
    <property type="protein sequence ID" value="AKG94490.1"/>
    <property type="molecule type" value="Genomic_DNA"/>
</dbReference>
<sequence>MSKPVIIAFAAGGPGSGKDTLFDLLVSEGYQVENIKFADKLTQEVQEAFPCLVPEDFLWIRNDPTAKDHPFGFFAIDQLGDFGYKRWLLDQGHDAYAKRSCRWHLIEYGTNYVRKFKEDEDRWLNLGIRAALEVPPGVQPVITDCRFPNELEAVQAAGGLVIYIDAPWVSAAKGGIADGLIKPEQCDHIIRNQWGNPRTLLEQFNEYHRLP</sequence>
<evidence type="ECO:0000313" key="1">
    <source>
        <dbReference type="EMBL" id="AKG94490.1"/>
    </source>
</evidence>
<dbReference type="RefSeq" id="YP_009191810.1">
    <property type="nucleotide sequence ID" value="NC_028702.1"/>
</dbReference>